<feature type="region of interest" description="Disordered" evidence="1">
    <location>
        <begin position="19"/>
        <end position="55"/>
    </location>
</feature>
<organism evidence="2 3">
    <name type="scientific">Aristolochia fimbriata</name>
    <name type="common">White veined hardy Dutchman's pipe vine</name>
    <dbReference type="NCBI Taxonomy" id="158543"/>
    <lineage>
        <taxon>Eukaryota</taxon>
        <taxon>Viridiplantae</taxon>
        <taxon>Streptophyta</taxon>
        <taxon>Embryophyta</taxon>
        <taxon>Tracheophyta</taxon>
        <taxon>Spermatophyta</taxon>
        <taxon>Magnoliopsida</taxon>
        <taxon>Magnoliidae</taxon>
        <taxon>Piperales</taxon>
        <taxon>Aristolochiaceae</taxon>
        <taxon>Aristolochia</taxon>
    </lineage>
</organism>
<reference evidence="2 3" key="1">
    <citation type="submission" date="2021-07" db="EMBL/GenBank/DDBJ databases">
        <title>The Aristolochia fimbriata genome: insights into angiosperm evolution, floral development and chemical biosynthesis.</title>
        <authorList>
            <person name="Jiao Y."/>
        </authorList>
    </citation>
    <scope>NUCLEOTIDE SEQUENCE [LARGE SCALE GENOMIC DNA]</scope>
    <source>
        <strain evidence="2">IBCAS-2021</strain>
        <tissue evidence="2">Leaf</tissue>
    </source>
</reference>
<proteinExistence type="predicted"/>
<name>A0AAV7E3J0_ARIFI</name>
<evidence type="ECO:0000313" key="2">
    <source>
        <dbReference type="EMBL" id="KAG9443408.1"/>
    </source>
</evidence>
<accession>A0AAV7E3J0</accession>
<dbReference type="Proteomes" id="UP000825729">
    <property type="component" value="Unassembled WGS sequence"/>
</dbReference>
<gene>
    <name evidence="2" type="ORF">H6P81_014748</name>
</gene>
<evidence type="ECO:0000256" key="1">
    <source>
        <dbReference type="SAM" id="MobiDB-lite"/>
    </source>
</evidence>
<dbReference type="EMBL" id="JAINDJ010000006">
    <property type="protein sequence ID" value="KAG9443408.1"/>
    <property type="molecule type" value="Genomic_DNA"/>
</dbReference>
<evidence type="ECO:0000313" key="3">
    <source>
        <dbReference type="Proteomes" id="UP000825729"/>
    </source>
</evidence>
<comment type="caution">
    <text evidence="2">The sequence shown here is derived from an EMBL/GenBank/DDBJ whole genome shotgun (WGS) entry which is preliminary data.</text>
</comment>
<keyword evidence="3" id="KW-1185">Reference proteome</keyword>
<dbReference type="AlphaFoldDB" id="A0AAV7E3J0"/>
<feature type="compositionally biased region" description="Polar residues" evidence="1">
    <location>
        <begin position="28"/>
        <end position="55"/>
    </location>
</feature>
<sequence length="83" mass="9015">MRRGLFLFLGADPLDEEVPVRGHKQCPGSPSESNGSHSVSTPWATEGGFQSTPSAQLQSCRHPTSQYVWSLVLGCAGKLWVQM</sequence>
<protein>
    <submittedName>
        <fullName evidence="2">Uncharacterized protein</fullName>
    </submittedName>
</protein>